<evidence type="ECO:0000259" key="9">
    <source>
        <dbReference type="PROSITE" id="PS51886"/>
    </source>
</evidence>
<dbReference type="EMBL" id="HBIV01025674">
    <property type="protein sequence ID" value="CAE0666820.1"/>
    <property type="molecule type" value="Transcribed_RNA"/>
</dbReference>
<name>A0A7S4DS92_9EUKA</name>
<dbReference type="InterPro" id="IPR035969">
    <property type="entry name" value="Rab-GAP_TBC_sf"/>
</dbReference>
<dbReference type="SUPFAM" id="SSF47923">
    <property type="entry name" value="Ypt/Rab-GAP domain of gyp1p"/>
    <property type="match status" value="1"/>
</dbReference>
<feature type="domain" description="TLDc" evidence="9">
    <location>
        <begin position="351"/>
        <end position="735"/>
    </location>
</feature>
<dbReference type="Pfam" id="PF00566">
    <property type="entry name" value="RabGAP-TBC"/>
    <property type="match status" value="1"/>
</dbReference>
<comment type="subcellular location">
    <subcellularLocation>
        <location evidence="1">Cytoplasmic vesicle membrane</location>
    </subcellularLocation>
    <subcellularLocation>
        <location evidence="2">Endomembrane system</location>
        <topology evidence="2">Peripheral membrane protein</topology>
    </subcellularLocation>
    <subcellularLocation>
        <location evidence="6">Synapse</location>
    </subcellularLocation>
</comment>
<proteinExistence type="predicted"/>
<dbReference type="GO" id="GO:0005096">
    <property type="term" value="F:GTPase activator activity"/>
    <property type="evidence" value="ECO:0007669"/>
    <property type="project" value="TreeGrafter"/>
</dbReference>
<keyword evidence="3" id="KW-0770">Synapse</keyword>
<organism evidence="10">
    <name type="scientific">Lotharella globosa</name>
    <dbReference type="NCBI Taxonomy" id="91324"/>
    <lineage>
        <taxon>Eukaryota</taxon>
        <taxon>Sar</taxon>
        <taxon>Rhizaria</taxon>
        <taxon>Cercozoa</taxon>
        <taxon>Chlorarachniophyceae</taxon>
        <taxon>Lotharella</taxon>
    </lineage>
</organism>
<dbReference type="Pfam" id="PF07534">
    <property type="entry name" value="TLD"/>
    <property type="match status" value="1"/>
</dbReference>
<dbReference type="AlphaFoldDB" id="A0A7S4DS92"/>
<gene>
    <name evidence="10" type="ORF">LGLO00237_LOCUS18434</name>
</gene>
<dbReference type="PROSITE" id="PS50086">
    <property type="entry name" value="TBC_RABGAP"/>
    <property type="match status" value="1"/>
</dbReference>
<sequence>MSKPPAVEHQQSDPLPLKTKQARIARLGSSEYNSMTRSVESLGELQKFKIDPERQISMIEDVKGNNWQEVRKGIIDYRRPNVWRKMLKLDPEEDYEAKFMQVVDSTFFKEVPQHVTAEVEVPDFGGALLFNSHGITENVQESAAMVLCILQAEHVNVTYCPILPDMVAILVKYLRPSEAFYAVSKMLEDEALPVNGREYMVMTLTCKELIKRHNRAFYDHAKKLGMQFNDIIGVWIARLFTSFLPYTCVLRIMDCVLAEGLPVLHRIVVAVTKMYTKDILACRTGNDLEATLAKLMRTQTNAGVLIEEAFKTKIAKHFIQSLDLQHNIDHVPFHKVQVFSVPHFNSERPSKLASTADLRRIWMWLPNLLRIEDPVVLFSSDKDGYNFDNMLDLIRQKQANKEPIFVLVKSKDMPVVGFFLDWSYKKGYLDENAFVFRLGSHAKSFMVNSIKSGGKCYKRLRTFIVQRATDHALHEEQARERLLQTGQVEDVPPNTPADPVPLSPSSRNEIPRITSSKFSISFASKNKTSQNERKAQRNYSKFLNDYAHNEDPIGEETKKEIQSAYCKSSARKYMREALSAPEMKTFFDNLDEDSTGTLDKEKAFKFFRKFFTLVFQGSHVEEDMLARILRVGPHRLWAIHSKGSPPTVSWKDLNKPCDQDDKTVNVVEKRHDNGAWVFVDQYQGLGVGVGDDIALHFHPGLKTASTNKTAVSPSLAPHSKDGSFPVFGLEIWGFTNA</sequence>
<evidence type="ECO:0008006" key="11">
    <source>
        <dbReference type="Google" id="ProtNLM"/>
    </source>
</evidence>
<evidence type="ECO:0000256" key="4">
    <source>
        <dbReference type="ARBA" id="ARBA00023136"/>
    </source>
</evidence>
<protein>
    <recommendedName>
        <fullName evidence="11">Rab-GAP TBC domain-containing protein</fullName>
    </recommendedName>
</protein>
<evidence type="ECO:0000256" key="3">
    <source>
        <dbReference type="ARBA" id="ARBA00023018"/>
    </source>
</evidence>
<dbReference type="PROSITE" id="PS51886">
    <property type="entry name" value="TLDC"/>
    <property type="match status" value="1"/>
</dbReference>
<feature type="compositionally biased region" description="Pro residues" evidence="7">
    <location>
        <begin position="493"/>
        <end position="502"/>
    </location>
</feature>
<dbReference type="GO" id="GO:0030659">
    <property type="term" value="C:cytoplasmic vesicle membrane"/>
    <property type="evidence" value="ECO:0007669"/>
    <property type="project" value="UniProtKB-SubCell"/>
</dbReference>
<keyword evidence="4" id="KW-0472">Membrane</keyword>
<dbReference type="PANTHER" id="PTHR47219">
    <property type="entry name" value="RAB GTPASE-ACTIVATING PROTEIN 1-LIKE"/>
    <property type="match status" value="1"/>
</dbReference>
<evidence type="ECO:0000256" key="7">
    <source>
        <dbReference type="SAM" id="MobiDB-lite"/>
    </source>
</evidence>
<evidence type="ECO:0000259" key="8">
    <source>
        <dbReference type="PROSITE" id="PS50086"/>
    </source>
</evidence>
<evidence type="ECO:0000313" key="10">
    <source>
        <dbReference type="EMBL" id="CAE0666820.1"/>
    </source>
</evidence>
<evidence type="ECO:0000256" key="2">
    <source>
        <dbReference type="ARBA" id="ARBA00004184"/>
    </source>
</evidence>
<dbReference type="GO" id="GO:0031267">
    <property type="term" value="F:small GTPase binding"/>
    <property type="evidence" value="ECO:0007669"/>
    <property type="project" value="TreeGrafter"/>
</dbReference>
<evidence type="ECO:0000256" key="5">
    <source>
        <dbReference type="ARBA" id="ARBA00023329"/>
    </source>
</evidence>
<dbReference type="InterPro" id="IPR006571">
    <property type="entry name" value="TLDc_dom"/>
</dbReference>
<dbReference type="InterPro" id="IPR050302">
    <property type="entry name" value="Rab_GAP_TBC_domain"/>
</dbReference>
<accession>A0A7S4DS92</accession>
<dbReference type="GO" id="GO:0012505">
    <property type="term" value="C:endomembrane system"/>
    <property type="evidence" value="ECO:0007669"/>
    <property type="project" value="UniProtKB-SubCell"/>
</dbReference>
<dbReference type="InterPro" id="IPR000195">
    <property type="entry name" value="Rab-GAP-TBC_dom"/>
</dbReference>
<keyword evidence="5" id="KW-0968">Cytoplasmic vesicle</keyword>
<dbReference type="Gene3D" id="1.10.472.80">
    <property type="entry name" value="Ypt/Rab-GAP domain of gyp1p, domain 3"/>
    <property type="match status" value="1"/>
</dbReference>
<evidence type="ECO:0000256" key="1">
    <source>
        <dbReference type="ARBA" id="ARBA00004156"/>
    </source>
</evidence>
<dbReference type="SMART" id="SM00584">
    <property type="entry name" value="TLDc"/>
    <property type="match status" value="1"/>
</dbReference>
<dbReference type="SMART" id="SM00164">
    <property type="entry name" value="TBC"/>
    <property type="match status" value="1"/>
</dbReference>
<feature type="domain" description="Rab-GAP TBC" evidence="8">
    <location>
        <begin position="73"/>
        <end position="260"/>
    </location>
</feature>
<feature type="region of interest" description="Disordered" evidence="7">
    <location>
        <begin position="485"/>
        <end position="508"/>
    </location>
</feature>
<evidence type="ECO:0000256" key="6">
    <source>
        <dbReference type="ARBA" id="ARBA00034103"/>
    </source>
</evidence>
<reference evidence="10" key="1">
    <citation type="submission" date="2021-01" db="EMBL/GenBank/DDBJ databases">
        <authorList>
            <person name="Corre E."/>
            <person name="Pelletier E."/>
            <person name="Niang G."/>
            <person name="Scheremetjew M."/>
            <person name="Finn R."/>
            <person name="Kale V."/>
            <person name="Holt S."/>
            <person name="Cochrane G."/>
            <person name="Meng A."/>
            <person name="Brown T."/>
            <person name="Cohen L."/>
        </authorList>
    </citation>
    <scope>NUCLEOTIDE SEQUENCE</scope>
    <source>
        <strain evidence="10">CCCM811</strain>
    </source>
</reference>
<dbReference type="PANTHER" id="PTHR47219:SF9">
    <property type="entry name" value="GTPASE ACTIVATING PROTEIN AND CENTROSOME-ASSOCIATED, ISOFORM B"/>
    <property type="match status" value="1"/>
</dbReference>